<reference evidence="5" key="1">
    <citation type="submission" date="2019-06" db="EMBL/GenBank/DDBJ databases">
        <title>Genomics analysis of Aphanomyces spp. identifies a new class of oomycete effector associated with host adaptation.</title>
        <authorList>
            <person name="Gaulin E."/>
        </authorList>
    </citation>
    <scope>NUCLEOTIDE SEQUENCE</scope>
    <source>
        <strain evidence="5">CBS 578.67</strain>
    </source>
</reference>
<feature type="domain" description="AMP-dependent synthetase/ligase" evidence="3">
    <location>
        <begin position="452"/>
        <end position="764"/>
    </location>
</feature>
<dbReference type="OrthoDB" id="5598541at2759"/>
<dbReference type="GO" id="GO:0031177">
    <property type="term" value="F:phosphopantetheine binding"/>
    <property type="evidence" value="ECO:0007669"/>
    <property type="project" value="TreeGrafter"/>
</dbReference>
<dbReference type="Gene3D" id="3.30.559.10">
    <property type="entry name" value="Chloramphenicol acetyltransferase-like domain"/>
    <property type="match status" value="1"/>
</dbReference>
<evidence type="ECO:0008006" key="6">
    <source>
        <dbReference type="Google" id="ProtNLM"/>
    </source>
</evidence>
<dbReference type="GO" id="GO:0044550">
    <property type="term" value="P:secondary metabolite biosynthetic process"/>
    <property type="evidence" value="ECO:0007669"/>
    <property type="project" value="TreeGrafter"/>
</dbReference>
<dbReference type="PANTHER" id="PTHR45527:SF1">
    <property type="entry name" value="FATTY ACID SYNTHASE"/>
    <property type="match status" value="1"/>
</dbReference>
<dbReference type="GO" id="GO:0003824">
    <property type="term" value="F:catalytic activity"/>
    <property type="evidence" value="ECO:0007669"/>
    <property type="project" value="InterPro"/>
</dbReference>
<dbReference type="Pfam" id="PF00668">
    <property type="entry name" value="Condensation"/>
    <property type="match status" value="1"/>
</dbReference>
<name>A0A6A4Z6X8_9STRA</name>
<dbReference type="InterPro" id="IPR042099">
    <property type="entry name" value="ANL_N_sf"/>
</dbReference>
<dbReference type="Gene3D" id="3.40.50.12780">
    <property type="entry name" value="N-terminal domain of ligase-like"/>
    <property type="match status" value="1"/>
</dbReference>
<dbReference type="GO" id="GO:0005737">
    <property type="term" value="C:cytoplasm"/>
    <property type="evidence" value="ECO:0007669"/>
    <property type="project" value="TreeGrafter"/>
</dbReference>
<keyword evidence="1" id="KW-0596">Phosphopantetheine</keyword>
<evidence type="ECO:0000256" key="2">
    <source>
        <dbReference type="ARBA" id="ARBA00022553"/>
    </source>
</evidence>
<evidence type="ECO:0000313" key="5">
    <source>
        <dbReference type="EMBL" id="KAF0709762.1"/>
    </source>
</evidence>
<dbReference type="InterPro" id="IPR023213">
    <property type="entry name" value="CAT-like_dom_sf"/>
</dbReference>
<dbReference type="SUPFAM" id="SSF56801">
    <property type="entry name" value="Acetyl-CoA synthetase-like"/>
    <property type="match status" value="1"/>
</dbReference>
<dbReference type="FunFam" id="3.40.50.980:FF:000001">
    <property type="entry name" value="Non-ribosomal peptide synthetase"/>
    <property type="match status" value="1"/>
</dbReference>
<evidence type="ECO:0000259" key="3">
    <source>
        <dbReference type="Pfam" id="PF00501"/>
    </source>
</evidence>
<dbReference type="EMBL" id="VJMH01002196">
    <property type="protein sequence ID" value="KAF0709762.1"/>
    <property type="molecule type" value="Genomic_DNA"/>
</dbReference>
<keyword evidence="2" id="KW-0597">Phosphoprotein</keyword>
<feature type="domain" description="Condensation" evidence="4">
    <location>
        <begin position="12"/>
        <end position="417"/>
    </location>
</feature>
<protein>
    <recommendedName>
        <fullName evidence="6">AMP-dependent synthetase/ligase domain-containing protein</fullName>
    </recommendedName>
</protein>
<dbReference type="PANTHER" id="PTHR45527">
    <property type="entry name" value="NONRIBOSOMAL PEPTIDE SYNTHETASE"/>
    <property type="match status" value="1"/>
</dbReference>
<comment type="caution">
    <text evidence="5">The sequence shown here is derived from an EMBL/GenBank/DDBJ whole genome shotgun (WGS) entry which is preliminary data.</text>
</comment>
<gene>
    <name evidence="5" type="ORF">As57867_005755</name>
</gene>
<proteinExistence type="predicted"/>
<evidence type="ECO:0000256" key="1">
    <source>
        <dbReference type="ARBA" id="ARBA00022450"/>
    </source>
</evidence>
<sequence>MMYTLQFRPLDVEDIYPITPLQSGLLSAMIRDPSEYVLQLVFDIHGDFSFSQLETCWRQVALEIPLLRTVFTSTSYGIYQAVTKSDMSEWCKLNEIWSVDEINKQTQSFLNLDRQRGFTLSAKSFQRFTGVDVSDGRTRVVWTHHHSLMDGWSLPLLLDRLLAICHGENRSFNVVPFKNHVEWLAQQPLEPSQLFWRSALSNINKCDPMTFPKPLKPPEQQAKHTSIRRSVELPELDRVCKSLGVTPSSVFRSAWAVILQQYTRSDFVAFGSVVSGRDTGLDGAEMIVGMLINTVPIVAEIAKSCLIADLISAIHNIKRWAGVPSEIELFDSIFVYENYPATDVDSTVKRSFAIEFESAEEFVESSISVSVGPMTNGCHITVSFNAFEIDETVMGYLMERFTIVLSHLASSSASNCTIASLDVPTENEHDVIRLSCFGPKVTLPDQLLHHSFEQWAAARPEMRAIEFRSDWLSYGTLNAEANSLAMKLNILGICTGSRVAVVMERCLEFPVGLLAVLKVGATMVPLDATFPLHRLTYMMLDASISCVLTTRKFENKLKSVTSLNKIHFVQLGTTKQPFEPHQQHTAHHFDEAYIVYTSGSTGNPKGVPVLHSSAVNVMTNSSHEVGISEGTRAMQFYAIGFDGFQMDLWKCLSHGATLVLRSDSYLEDLKTVDSLACTPTALAFLGSPTQYPRLKVVSVGGEACPSALKDLWAPHVQFMNLYGPTECAIMTHFVELLPMNPITIGKPFANINCYILDSNNCVVPV</sequence>
<dbReference type="Pfam" id="PF00501">
    <property type="entry name" value="AMP-binding"/>
    <property type="match status" value="1"/>
</dbReference>
<evidence type="ECO:0000259" key="4">
    <source>
        <dbReference type="Pfam" id="PF00668"/>
    </source>
</evidence>
<dbReference type="SUPFAM" id="SSF52777">
    <property type="entry name" value="CoA-dependent acyltransferases"/>
    <property type="match status" value="2"/>
</dbReference>
<accession>A0A6A4Z6X8</accession>
<dbReference type="AlphaFoldDB" id="A0A6A4Z6X8"/>
<feature type="non-terminal residue" evidence="5">
    <location>
        <position position="765"/>
    </location>
</feature>
<dbReference type="GO" id="GO:0043041">
    <property type="term" value="P:amino acid activation for nonribosomal peptide biosynthetic process"/>
    <property type="evidence" value="ECO:0007669"/>
    <property type="project" value="TreeGrafter"/>
</dbReference>
<dbReference type="PROSITE" id="PS00455">
    <property type="entry name" value="AMP_BINDING"/>
    <property type="match status" value="1"/>
</dbReference>
<organism evidence="5">
    <name type="scientific">Aphanomyces stellatus</name>
    <dbReference type="NCBI Taxonomy" id="120398"/>
    <lineage>
        <taxon>Eukaryota</taxon>
        <taxon>Sar</taxon>
        <taxon>Stramenopiles</taxon>
        <taxon>Oomycota</taxon>
        <taxon>Saprolegniomycetes</taxon>
        <taxon>Saprolegniales</taxon>
        <taxon>Verrucalvaceae</taxon>
        <taxon>Aphanomyces</taxon>
    </lineage>
</organism>
<dbReference type="InterPro" id="IPR000873">
    <property type="entry name" value="AMP-dep_synth/lig_dom"/>
</dbReference>
<dbReference type="InterPro" id="IPR001242">
    <property type="entry name" value="Condensation_dom"/>
</dbReference>
<dbReference type="Gene3D" id="3.30.559.30">
    <property type="entry name" value="Nonribosomal peptide synthetase, condensation domain"/>
    <property type="match status" value="1"/>
</dbReference>
<dbReference type="InterPro" id="IPR020845">
    <property type="entry name" value="AMP-binding_CS"/>
</dbReference>